<proteinExistence type="predicted"/>
<comment type="caution">
    <text evidence="1">The sequence shown here is derived from an EMBL/GenBank/DDBJ whole genome shotgun (WGS) entry which is preliminary data.</text>
</comment>
<sequence length="234" mass="25267">MPASLRTCSPLFWSPDLGIDYGAATLSLRDLLPQVGQGISAFFEPQDRLLVGETLQLIWHPPVSDINGWSEQPSELAHSHLLQVRVSGAQQPPAQPMHDLHRGRQRFALQVLACTPLLAALKAQPLDQQAWSLPGIGRPQGACLSWDEALWCGRADVGGLTCLSAANGSEGMMEMILEIIGDQVSGLLSVHLGPGGNTYEFGRRVLAGAELIAIRRALEHARPLQDTQDAYLVG</sequence>
<protein>
    <submittedName>
        <fullName evidence="1">Uncharacterized protein</fullName>
    </submittedName>
</protein>
<name>A0A7X1PME9_9PSED</name>
<evidence type="ECO:0000313" key="1">
    <source>
        <dbReference type="EMBL" id="MQA54635.1"/>
    </source>
</evidence>
<evidence type="ECO:0000313" key="2">
    <source>
        <dbReference type="Proteomes" id="UP000486534"/>
    </source>
</evidence>
<dbReference type="RefSeq" id="WP_152898046.1">
    <property type="nucleotide sequence ID" value="NZ_WHUV01000002.1"/>
</dbReference>
<reference evidence="1 2" key="1">
    <citation type="submission" date="2019-10" db="EMBL/GenBank/DDBJ databases">
        <title>Pseudomonas dajingensis sp. nov., isolated from the profound head ulcers of farmed Murray cod (Maccullochella peelii peelii).</title>
        <authorList>
            <person name="Liu Y."/>
        </authorList>
    </citation>
    <scope>NUCLEOTIDE SEQUENCE [LARGE SCALE GENOMIC DNA]</scope>
    <source>
        <strain evidence="1 2">MC042</strain>
    </source>
</reference>
<dbReference type="Proteomes" id="UP000486534">
    <property type="component" value="Unassembled WGS sequence"/>
</dbReference>
<organism evidence="1 2">
    <name type="scientific">Pseudomonas piscis</name>
    <dbReference type="NCBI Taxonomy" id="2614538"/>
    <lineage>
        <taxon>Bacteria</taxon>
        <taxon>Pseudomonadati</taxon>
        <taxon>Pseudomonadota</taxon>
        <taxon>Gammaproteobacteria</taxon>
        <taxon>Pseudomonadales</taxon>
        <taxon>Pseudomonadaceae</taxon>
        <taxon>Pseudomonas</taxon>
    </lineage>
</organism>
<accession>A0A7X1PME9</accession>
<gene>
    <name evidence="1" type="ORF">GDH07_15060</name>
</gene>
<dbReference type="EMBL" id="WHUV01000002">
    <property type="protein sequence ID" value="MQA54635.1"/>
    <property type="molecule type" value="Genomic_DNA"/>
</dbReference>
<dbReference type="AlphaFoldDB" id="A0A7X1PME9"/>